<protein>
    <recommendedName>
        <fullName evidence="10">Myb-like domain-containing protein</fullName>
    </recommendedName>
</protein>
<feature type="compositionally biased region" description="Low complexity" evidence="5">
    <location>
        <begin position="460"/>
        <end position="470"/>
    </location>
</feature>
<evidence type="ECO:0000256" key="4">
    <source>
        <dbReference type="ARBA" id="ARBA00023242"/>
    </source>
</evidence>
<evidence type="ECO:0008006" key="10">
    <source>
        <dbReference type="Google" id="ProtNLM"/>
    </source>
</evidence>
<dbReference type="GO" id="GO:0000978">
    <property type="term" value="F:RNA polymerase II cis-regulatory region sequence-specific DNA binding"/>
    <property type="evidence" value="ECO:0007669"/>
    <property type="project" value="TreeGrafter"/>
</dbReference>
<accession>A0A4P9X0W5</accession>
<dbReference type="OrthoDB" id="2143914at2759"/>
<dbReference type="PANTHER" id="PTHR46621:SF1">
    <property type="entry name" value="SNRNA-ACTIVATING PROTEIN COMPLEX SUBUNIT 4"/>
    <property type="match status" value="1"/>
</dbReference>
<feature type="compositionally biased region" description="Low complexity" evidence="5">
    <location>
        <begin position="63"/>
        <end position="88"/>
    </location>
</feature>
<keyword evidence="2" id="KW-0238">DNA-binding</keyword>
<feature type="compositionally biased region" description="Low complexity" evidence="5">
    <location>
        <begin position="735"/>
        <end position="744"/>
    </location>
</feature>
<feature type="domain" description="Myb-like" evidence="6">
    <location>
        <begin position="826"/>
        <end position="876"/>
    </location>
</feature>
<feature type="compositionally biased region" description="Low complexity" evidence="5">
    <location>
        <begin position="620"/>
        <end position="637"/>
    </location>
</feature>
<dbReference type="CDD" id="cd00167">
    <property type="entry name" value="SANT"/>
    <property type="match status" value="2"/>
</dbReference>
<dbReference type="GO" id="GO:0042795">
    <property type="term" value="P:snRNA transcription by RNA polymerase II"/>
    <property type="evidence" value="ECO:0007669"/>
    <property type="project" value="TreeGrafter"/>
</dbReference>
<evidence type="ECO:0000256" key="1">
    <source>
        <dbReference type="ARBA" id="ARBA00023015"/>
    </source>
</evidence>
<reference evidence="9" key="1">
    <citation type="journal article" date="2018" name="Nat. Microbiol.">
        <title>Leveraging single-cell genomics to expand the fungal tree of life.</title>
        <authorList>
            <person name="Ahrendt S.R."/>
            <person name="Quandt C.A."/>
            <person name="Ciobanu D."/>
            <person name="Clum A."/>
            <person name="Salamov A."/>
            <person name="Andreopoulos B."/>
            <person name="Cheng J.F."/>
            <person name="Woyke T."/>
            <person name="Pelin A."/>
            <person name="Henrissat B."/>
            <person name="Reynolds N.K."/>
            <person name="Benny G.L."/>
            <person name="Smith M.E."/>
            <person name="James T.Y."/>
            <person name="Grigoriev I.V."/>
        </authorList>
    </citation>
    <scope>NUCLEOTIDE SEQUENCE [LARGE SCALE GENOMIC DNA]</scope>
    <source>
        <strain evidence="9">ATCC 52028</strain>
    </source>
</reference>
<feature type="domain" description="Myb-like" evidence="6">
    <location>
        <begin position="519"/>
        <end position="575"/>
    </location>
</feature>
<feature type="region of interest" description="Disordered" evidence="5">
    <location>
        <begin position="371"/>
        <end position="470"/>
    </location>
</feature>
<dbReference type="Proteomes" id="UP000274922">
    <property type="component" value="Unassembled WGS sequence"/>
</dbReference>
<evidence type="ECO:0000313" key="8">
    <source>
        <dbReference type="EMBL" id="RKO98585.1"/>
    </source>
</evidence>
<evidence type="ECO:0000259" key="6">
    <source>
        <dbReference type="PROSITE" id="PS50090"/>
    </source>
</evidence>
<dbReference type="InterPro" id="IPR009057">
    <property type="entry name" value="Homeodomain-like_sf"/>
</dbReference>
<feature type="region of interest" description="Disordered" evidence="5">
    <location>
        <begin position="582"/>
        <end position="755"/>
    </location>
</feature>
<feature type="compositionally biased region" description="Low complexity" evidence="5">
    <location>
        <begin position="36"/>
        <end position="46"/>
    </location>
</feature>
<evidence type="ECO:0000256" key="5">
    <source>
        <dbReference type="SAM" id="MobiDB-lite"/>
    </source>
</evidence>
<keyword evidence="4" id="KW-0539">Nucleus</keyword>
<dbReference type="EMBL" id="ML014398">
    <property type="protein sequence ID" value="RKO98585.1"/>
    <property type="molecule type" value="Genomic_DNA"/>
</dbReference>
<dbReference type="PANTHER" id="PTHR46621">
    <property type="entry name" value="SNRNA-ACTIVATING PROTEIN COMPLEX SUBUNIT 4"/>
    <property type="match status" value="1"/>
</dbReference>
<gene>
    <name evidence="8" type="ORF">CXG81DRAFT_28604</name>
</gene>
<feature type="region of interest" description="Disordered" evidence="5">
    <location>
        <begin position="126"/>
        <end position="205"/>
    </location>
</feature>
<evidence type="ECO:0000313" key="9">
    <source>
        <dbReference type="Proteomes" id="UP000274922"/>
    </source>
</evidence>
<evidence type="ECO:0000256" key="2">
    <source>
        <dbReference type="ARBA" id="ARBA00023125"/>
    </source>
</evidence>
<dbReference type="InterPro" id="IPR017930">
    <property type="entry name" value="Myb_dom"/>
</dbReference>
<dbReference type="GO" id="GO:0042796">
    <property type="term" value="P:snRNA transcription by RNA polymerase III"/>
    <property type="evidence" value="ECO:0007669"/>
    <property type="project" value="TreeGrafter"/>
</dbReference>
<feature type="compositionally biased region" description="Polar residues" evidence="5">
    <location>
        <begin position="654"/>
        <end position="663"/>
    </location>
</feature>
<feature type="region of interest" description="Disordered" evidence="5">
    <location>
        <begin position="1"/>
        <end position="90"/>
    </location>
</feature>
<feature type="compositionally biased region" description="Low complexity" evidence="5">
    <location>
        <begin position="798"/>
        <end position="809"/>
    </location>
</feature>
<feature type="compositionally biased region" description="Pro residues" evidence="5">
    <location>
        <begin position="723"/>
        <end position="734"/>
    </location>
</feature>
<dbReference type="InterPro" id="IPR051575">
    <property type="entry name" value="Myb-like_DNA-bd"/>
</dbReference>
<feature type="region of interest" description="Disordered" evidence="5">
    <location>
        <begin position="228"/>
        <end position="284"/>
    </location>
</feature>
<sequence length="946" mass="95772">MLSGPVTAASAAAAAAAATMTAPTAPRETAAKDAAARAVASDGALRTATPVMNGAAHTPPPASTTLPPATTTLPAPPAAAAAVSTPLAPEDRLRRERDHWRRRYTRLVNDYRDVVRHLLALQAAPGAARPIGPSGARPARSRRRAPSAGESDPPALGAPTKRPRRGASPAWPLPAAGAPLAAEARRVDPRDAGSGARRRSVSPALSHVSAASASASSSLSSTTFTASSAVLSPSPSQRPPSGPHAQSSAPSPSPPRAVSPARSDGSSRSASHGRSRLRAAAAAAAPPFWTHQRIDALWRAYRRHGPAWQRVAEAVHPAATARDCRDVWVRDAVARRRAQDREDAAAAAADASRRGPLGFAGPLEAAARLGRGDGAAARHRRDAPLALHTDTSSLSSVTSASSGSEDDADDADRGSHRGRRVPRDLRGPDRRPPSPASLRRRQIAASLSPHPRRADLGFGATPPSSTAARPPYNAAMAMAAGTSRPAAGRAGLPSIRTASPAAAVGQPRPSLTADGDSALPPQRNRYWSPDEITRLQDAVRRVDAASAPRDWSAIAAGVGGARTGRQCRSQWARLMTLEAARPRGVPDGDAAPSALAPAAAWAGRDRAGPPRAARPPQQPLAPDLLGPSPTSTSASSAQGRGLPADATDGGRPSVATSRVSRSTDGAGPTPAASLSAPASRRLSAASTPAVGSPPAGVSDGTTGAPMTPTPTPALTKAGILPSTEPPTAAPPPPASAHAAVRPPSGRTLHPAAADTVSSALSAAASASSVATSSAASSASSSTSSPRSQPRSVLAARDALGPSSAPAGSGTPPPRGLPASSLTPTAALPIRHGLWTDEEDRLLLEATRVYGSRWALVAELVPGRNANQCSKRWHRYNKNQHEIHSAMSGKLEAALPPPVAPVADFPAPPSGPALLAAAAAAAAATDATPSPHRSPSLTAPPTAVSSS</sequence>
<dbReference type="GO" id="GO:0001006">
    <property type="term" value="F:RNA polymerase III type 3 promoter sequence-specific DNA binding"/>
    <property type="evidence" value="ECO:0007669"/>
    <property type="project" value="TreeGrafter"/>
</dbReference>
<dbReference type="PROSITE" id="PS51294">
    <property type="entry name" value="HTH_MYB"/>
    <property type="match status" value="1"/>
</dbReference>
<dbReference type="Pfam" id="PF00249">
    <property type="entry name" value="Myb_DNA-binding"/>
    <property type="match status" value="2"/>
</dbReference>
<feature type="compositionally biased region" description="Low complexity" evidence="5">
    <location>
        <begin position="665"/>
        <end position="689"/>
    </location>
</feature>
<feature type="compositionally biased region" description="Low complexity" evidence="5">
    <location>
        <begin position="587"/>
        <end position="602"/>
    </location>
</feature>
<dbReference type="SUPFAM" id="SSF46689">
    <property type="entry name" value="Homeodomain-like"/>
    <property type="match status" value="2"/>
</dbReference>
<keyword evidence="9" id="KW-1185">Reference proteome</keyword>
<dbReference type="SMART" id="SM00717">
    <property type="entry name" value="SANT"/>
    <property type="match status" value="2"/>
</dbReference>
<feature type="compositionally biased region" description="Low complexity" evidence="5">
    <location>
        <begin position="7"/>
        <end position="28"/>
    </location>
</feature>
<name>A0A4P9X0W5_9FUNG</name>
<feature type="region of interest" description="Disordered" evidence="5">
    <location>
        <begin position="918"/>
        <end position="946"/>
    </location>
</feature>
<feature type="compositionally biased region" description="Basic and acidic residues" evidence="5">
    <location>
        <begin position="411"/>
        <end position="432"/>
    </location>
</feature>
<keyword evidence="3" id="KW-0804">Transcription</keyword>
<dbReference type="GO" id="GO:0019185">
    <property type="term" value="C:snRNA-activating protein complex"/>
    <property type="evidence" value="ECO:0007669"/>
    <property type="project" value="TreeGrafter"/>
</dbReference>
<feature type="compositionally biased region" description="Low complexity" evidence="5">
    <location>
        <begin position="918"/>
        <end position="930"/>
    </location>
</feature>
<feature type="domain" description="Myb-like" evidence="6">
    <location>
        <begin position="289"/>
        <end position="332"/>
    </location>
</feature>
<feature type="compositionally biased region" description="Low complexity" evidence="5">
    <location>
        <begin position="773"/>
        <end position="784"/>
    </location>
</feature>
<dbReference type="PROSITE" id="PS50090">
    <property type="entry name" value="MYB_LIKE"/>
    <property type="match status" value="3"/>
</dbReference>
<feature type="compositionally biased region" description="Low complexity" evidence="5">
    <location>
        <begin position="258"/>
        <end position="270"/>
    </location>
</feature>
<organism evidence="8 9">
    <name type="scientific">Caulochytrium protostelioides</name>
    <dbReference type="NCBI Taxonomy" id="1555241"/>
    <lineage>
        <taxon>Eukaryota</taxon>
        <taxon>Fungi</taxon>
        <taxon>Fungi incertae sedis</taxon>
        <taxon>Chytridiomycota</taxon>
        <taxon>Chytridiomycota incertae sedis</taxon>
        <taxon>Chytridiomycetes</taxon>
        <taxon>Caulochytriales</taxon>
        <taxon>Caulochytriaceae</taxon>
        <taxon>Caulochytrium</taxon>
    </lineage>
</organism>
<feature type="compositionally biased region" description="Low complexity" evidence="5">
    <location>
        <begin position="166"/>
        <end position="182"/>
    </location>
</feature>
<keyword evidence="1" id="KW-0805">Transcription regulation</keyword>
<evidence type="ECO:0000259" key="7">
    <source>
        <dbReference type="PROSITE" id="PS51294"/>
    </source>
</evidence>
<dbReference type="STRING" id="1555241.A0A4P9X0W5"/>
<evidence type="ECO:0000256" key="3">
    <source>
        <dbReference type="ARBA" id="ARBA00023163"/>
    </source>
</evidence>
<dbReference type="InterPro" id="IPR001005">
    <property type="entry name" value="SANT/Myb"/>
</dbReference>
<dbReference type="AlphaFoldDB" id="A0A4P9X0W5"/>
<feature type="domain" description="HTH myb-type" evidence="7">
    <location>
        <begin position="829"/>
        <end position="880"/>
    </location>
</feature>
<feature type="region of interest" description="Disordered" evidence="5">
    <location>
        <begin position="773"/>
        <end position="822"/>
    </location>
</feature>
<dbReference type="Gene3D" id="1.10.10.60">
    <property type="entry name" value="Homeodomain-like"/>
    <property type="match status" value="2"/>
</dbReference>
<feature type="compositionally biased region" description="Low complexity" evidence="5">
    <location>
        <begin position="389"/>
        <end position="403"/>
    </location>
</feature>
<feature type="compositionally biased region" description="Low complexity" evidence="5">
    <location>
        <begin position="700"/>
        <end position="722"/>
    </location>
</feature>
<feature type="compositionally biased region" description="Polar residues" evidence="5">
    <location>
        <begin position="932"/>
        <end position="946"/>
    </location>
</feature>
<feature type="region of interest" description="Disordered" evidence="5">
    <location>
        <begin position="498"/>
        <end position="528"/>
    </location>
</feature>
<proteinExistence type="predicted"/>